<evidence type="ECO:0000256" key="1">
    <source>
        <dbReference type="ARBA" id="ARBA00004474"/>
    </source>
</evidence>
<dbReference type="PANTHER" id="PTHR31906">
    <property type="entry name" value="PLASTID-LIPID-ASSOCIATED PROTEIN 4, CHLOROPLASTIC-RELATED"/>
    <property type="match status" value="1"/>
</dbReference>
<evidence type="ECO:0000256" key="4">
    <source>
        <dbReference type="SAM" id="MobiDB-lite"/>
    </source>
</evidence>
<dbReference type="InterPro" id="IPR006843">
    <property type="entry name" value="PAP/fibrillin_dom"/>
</dbReference>
<evidence type="ECO:0000313" key="7">
    <source>
        <dbReference type="Proteomes" id="UP001371456"/>
    </source>
</evidence>
<dbReference type="Proteomes" id="UP001371456">
    <property type="component" value="Unassembled WGS sequence"/>
</dbReference>
<feature type="domain" description="Plastid lipid-associated protein/fibrillin conserved" evidence="5">
    <location>
        <begin position="91"/>
        <end position="278"/>
    </location>
</feature>
<dbReference type="Pfam" id="PF04755">
    <property type="entry name" value="PAP_fibrillin"/>
    <property type="match status" value="1"/>
</dbReference>
<proteinExistence type="predicted"/>
<evidence type="ECO:0000256" key="2">
    <source>
        <dbReference type="ARBA" id="ARBA00022640"/>
    </source>
</evidence>
<dbReference type="GO" id="GO:0009536">
    <property type="term" value="C:plastid"/>
    <property type="evidence" value="ECO:0007669"/>
    <property type="project" value="UniProtKB-SubCell"/>
</dbReference>
<comment type="subcellular location">
    <subcellularLocation>
        <location evidence="1">Plastid</location>
    </subcellularLocation>
</comment>
<keyword evidence="7" id="KW-1185">Reference proteome</keyword>
<evidence type="ECO:0000313" key="6">
    <source>
        <dbReference type="EMBL" id="KAK6793832.1"/>
    </source>
</evidence>
<keyword evidence="2" id="KW-0934">Plastid</keyword>
<protein>
    <recommendedName>
        <fullName evidence="5">Plastid lipid-associated protein/fibrillin conserved domain-containing protein</fullName>
    </recommendedName>
</protein>
<accession>A0AAN8TYY3</accession>
<organism evidence="6 7">
    <name type="scientific">Solanum bulbocastanum</name>
    <name type="common">Wild potato</name>
    <dbReference type="NCBI Taxonomy" id="147425"/>
    <lineage>
        <taxon>Eukaryota</taxon>
        <taxon>Viridiplantae</taxon>
        <taxon>Streptophyta</taxon>
        <taxon>Embryophyta</taxon>
        <taxon>Tracheophyta</taxon>
        <taxon>Spermatophyta</taxon>
        <taxon>Magnoliopsida</taxon>
        <taxon>eudicotyledons</taxon>
        <taxon>Gunneridae</taxon>
        <taxon>Pentapetalae</taxon>
        <taxon>asterids</taxon>
        <taxon>lamiids</taxon>
        <taxon>Solanales</taxon>
        <taxon>Solanaceae</taxon>
        <taxon>Solanoideae</taxon>
        <taxon>Solaneae</taxon>
        <taxon>Solanum</taxon>
    </lineage>
</organism>
<dbReference type="InterPro" id="IPR039633">
    <property type="entry name" value="PAP"/>
</dbReference>
<evidence type="ECO:0000259" key="5">
    <source>
        <dbReference type="Pfam" id="PF04755"/>
    </source>
</evidence>
<name>A0AAN8TYY3_SOLBU</name>
<sequence>MATSLQNLVPPFSCRRPSYTSPSTPIAIFRGGRKRNARKTLRVCRAMVEKTVQGAYSTFAKEMERLSAKESLLLAFKDAGGFEALVTGKTTDVQCIDVNERIISLEKLNPTPRPSTSPNLEGRWNFEWFGAGSPILLFAKFLFGRIPSTLANLSKLDVLIKDGCGTATAQVKILNSIENKLIISTKYSVEGPLRMKEEYVEGAFESPKVNEEAVPEQLKGAFGQAFNTLQQLPVPIRDAVSSGMKVPLSGTFQRLILISYLDDEILIIRNTAGEPEVLTRLEAGPDPQNLTEYESNHDHQPALR</sequence>
<dbReference type="EMBL" id="JBANQN010000003">
    <property type="protein sequence ID" value="KAK6793832.1"/>
    <property type="molecule type" value="Genomic_DNA"/>
</dbReference>
<comment type="caution">
    <text evidence="6">The sequence shown here is derived from an EMBL/GenBank/DDBJ whole genome shotgun (WGS) entry which is preliminary data.</text>
</comment>
<reference evidence="6 7" key="1">
    <citation type="submission" date="2024-02" db="EMBL/GenBank/DDBJ databases">
        <title>de novo genome assembly of Solanum bulbocastanum strain 11H21.</title>
        <authorList>
            <person name="Hosaka A.J."/>
        </authorList>
    </citation>
    <scope>NUCLEOTIDE SEQUENCE [LARGE SCALE GENOMIC DNA]</scope>
    <source>
        <tissue evidence="6">Young leaves</tissue>
    </source>
</reference>
<feature type="region of interest" description="Disordered" evidence="4">
    <location>
        <begin position="281"/>
        <end position="304"/>
    </location>
</feature>
<feature type="compositionally biased region" description="Basic and acidic residues" evidence="4">
    <location>
        <begin position="294"/>
        <end position="304"/>
    </location>
</feature>
<evidence type="ECO:0000256" key="3">
    <source>
        <dbReference type="ARBA" id="ARBA00022946"/>
    </source>
</evidence>
<dbReference type="AlphaFoldDB" id="A0AAN8TYY3"/>
<keyword evidence="3" id="KW-0809">Transit peptide</keyword>
<gene>
    <name evidence="6" type="ORF">RDI58_007285</name>
</gene>